<dbReference type="PANTHER" id="PTHR33495:SF2">
    <property type="entry name" value="ANTI-SIGMA FACTOR ANTAGONIST TM_1081-RELATED"/>
    <property type="match status" value="1"/>
</dbReference>
<dbReference type="PANTHER" id="PTHR33495">
    <property type="entry name" value="ANTI-SIGMA FACTOR ANTAGONIST TM_1081-RELATED-RELATED"/>
    <property type="match status" value="1"/>
</dbReference>
<dbReference type="Pfam" id="PF01740">
    <property type="entry name" value="STAS"/>
    <property type="match status" value="1"/>
</dbReference>
<accession>A0ABP6FWE3</accession>
<dbReference type="Gene3D" id="3.30.750.24">
    <property type="entry name" value="STAS domain"/>
    <property type="match status" value="1"/>
</dbReference>
<evidence type="ECO:0000313" key="5">
    <source>
        <dbReference type="Proteomes" id="UP001501666"/>
    </source>
</evidence>
<dbReference type="InterPro" id="IPR002645">
    <property type="entry name" value="STAS_dom"/>
</dbReference>
<evidence type="ECO:0000256" key="1">
    <source>
        <dbReference type="ARBA" id="ARBA00009013"/>
    </source>
</evidence>
<dbReference type="CDD" id="cd07043">
    <property type="entry name" value="STAS_anti-anti-sigma_factors"/>
    <property type="match status" value="1"/>
</dbReference>
<evidence type="ECO:0000313" key="4">
    <source>
        <dbReference type="EMBL" id="GAA2702956.1"/>
    </source>
</evidence>
<dbReference type="PROSITE" id="PS50801">
    <property type="entry name" value="STAS"/>
    <property type="match status" value="1"/>
</dbReference>
<name>A0ABP6FWE3_9ACTN</name>
<sequence>MQPQDQSEALERPLRVVMRPGRETVVIGLQGVLDVSTKQLLTGQLDEVMAQTSPHPPGLIIDLSQLTFCDSSGLSALVVARERLEAAGRPLALAGARGRVKRLLHRTGVEAVFHCYATAADAESALGR</sequence>
<gene>
    <name evidence="4" type="ORF">GCM10010412_101140</name>
</gene>
<comment type="caution">
    <text evidence="4">The sequence shown here is derived from an EMBL/GenBank/DDBJ whole genome shotgun (WGS) entry which is preliminary data.</text>
</comment>
<protein>
    <recommendedName>
        <fullName evidence="2">Anti-sigma factor antagonist</fullName>
    </recommendedName>
</protein>
<evidence type="ECO:0000256" key="2">
    <source>
        <dbReference type="RuleBase" id="RU003749"/>
    </source>
</evidence>
<organism evidence="4 5">
    <name type="scientific">Nonomuraea recticatena</name>
    <dbReference type="NCBI Taxonomy" id="46178"/>
    <lineage>
        <taxon>Bacteria</taxon>
        <taxon>Bacillati</taxon>
        <taxon>Actinomycetota</taxon>
        <taxon>Actinomycetes</taxon>
        <taxon>Streptosporangiales</taxon>
        <taxon>Streptosporangiaceae</taxon>
        <taxon>Nonomuraea</taxon>
    </lineage>
</organism>
<evidence type="ECO:0000259" key="3">
    <source>
        <dbReference type="PROSITE" id="PS50801"/>
    </source>
</evidence>
<dbReference type="InterPro" id="IPR003658">
    <property type="entry name" value="Anti-sigma_ant"/>
</dbReference>
<dbReference type="EMBL" id="BAAATE010000091">
    <property type="protein sequence ID" value="GAA2702956.1"/>
    <property type="molecule type" value="Genomic_DNA"/>
</dbReference>
<proteinExistence type="inferred from homology"/>
<dbReference type="Proteomes" id="UP001501666">
    <property type="component" value="Unassembled WGS sequence"/>
</dbReference>
<comment type="similarity">
    <text evidence="1 2">Belongs to the anti-sigma-factor antagonist family.</text>
</comment>
<dbReference type="SUPFAM" id="SSF52091">
    <property type="entry name" value="SpoIIaa-like"/>
    <property type="match status" value="1"/>
</dbReference>
<dbReference type="NCBIfam" id="TIGR00377">
    <property type="entry name" value="ant_ant_sig"/>
    <property type="match status" value="1"/>
</dbReference>
<dbReference type="InterPro" id="IPR036513">
    <property type="entry name" value="STAS_dom_sf"/>
</dbReference>
<keyword evidence="5" id="KW-1185">Reference proteome</keyword>
<reference evidence="5" key="1">
    <citation type="journal article" date="2019" name="Int. J. Syst. Evol. Microbiol.">
        <title>The Global Catalogue of Microorganisms (GCM) 10K type strain sequencing project: providing services to taxonomists for standard genome sequencing and annotation.</title>
        <authorList>
            <consortium name="The Broad Institute Genomics Platform"/>
            <consortium name="The Broad Institute Genome Sequencing Center for Infectious Disease"/>
            <person name="Wu L."/>
            <person name="Ma J."/>
        </authorList>
    </citation>
    <scope>NUCLEOTIDE SEQUENCE [LARGE SCALE GENOMIC DNA]</scope>
    <source>
        <strain evidence="5">JCM 6835</strain>
    </source>
</reference>
<feature type="domain" description="STAS" evidence="3">
    <location>
        <begin position="14"/>
        <end position="126"/>
    </location>
</feature>